<proteinExistence type="evidence at transcript level"/>
<accession>B4E002</accession>
<dbReference type="AlphaFoldDB" id="B4E002"/>
<evidence type="ECO:0000259" key="3">
    <source>
        <dbReference type="Pfam" id="PF15808"/>
    </source>
</evidence>
<dbReference type="PANTHER" id="PTHR24117">
    <property type="entry name" value="AGAP007537-PB"/>
    <property type="match status" value="1"/>
</dbReference>
<reference evidence="4" key="1">
    <citation type="submission" date="2007-10" db="EMBL/GenBank/DDBJ databases">
        <title>NEDO human cDNA sequencing project focused on splicing variants.</title>
        <authorList>
            <person name="Wakamatsu A."/>
            <person name="Yamamoto J."/>
            <person name="Kimura K."/>
            <person name="Ishii S."/>
            <person name="Watanabe K."/>
            <person name="Sugiyama A."/>
            <person name="Murakawa K."/>
            <person name="Kaida T."/>
            <person name="Tsuchiya K."/>
            <person name="Fukuzumi Y."/>
            <person name="Kumagai A."/>
            <person name="Oishi Y."/>
            <person name="Yamamoto S."/>
            <person name="Ono Y."/>
            <person name="Komori Y."/>
            <person name="Yamazaki M."/>
            <person name="Kisu Y."/>
            <person name="Nishikawa T."/>
            <person name="Sugano S."/>
            <person name="Nomura N."/>
            <person name="Isogai T."/>
        </authorList>
    </citation>
    <scope>NUCLEOTIDE SEQUENCE</scope>
    <source>
        <tissue evidence="4">Thymus</tissue>
    </source>
</reference>
<feature type="domain" description="BCL-6 corepressor non-ankyrin-repeat" evidence="3">
    <location>
        <begin position="60"/>
        <end position="167"/>
    </location>
</feature>
<evidence type="ECO:0000313" key="4">
    <source>
        <dbReference type="EMBL" id="BAG64264.1"/>
    </source>
</evidence>
<evidence type="ECO:0000256" key="2">
    <source>
        <dbReference type="SAM" id="MobiDB-lite"/>
    </source>
</evidence>
<dbReference type="PANTHER" id="PTHR24117:SF8">
    <property type="entry name" value="BCL-6 COREPRESSOR"/>
    <property type="match status" value="1"/>
</dbReference>
<dbReference type="Pfam" id="PF15808">
    <property type="entry name" value="BCOR"/>
    <property type="match status" value="1"/>
</dbReference>
<dbReference type="PeptideAtlas" id="B4E002"/>
<dbReference type="InterPro" id="IPR047144">
    <property type="entry name" value="BCOR-like"/>
</dbReference>
<feature type="region of interest" description="Disordered" evidence="2">
    <location>
        <begin position="1"/>
        <end position="84"/>
    </location>
</feature>
<feature type="compositionally biased region" description="Polar residues" evidence="2">
    <location>
        <begin position="69"/>
        <end position="83"/>
    </location>
</feature>
<sequence length="176" mass="19603">MERQPVGEPAADQVAMDVMHSPILQLERKHKVSSDSNQTETTAEKLPEDSFLKNKQKQVYIGPPPKNKVLSNNASSQKPTHSSCIPLLRLPDKQQKVNESIKTDMLCTDKEEECPAASLLQKYTNNSEKPSGKRQCKTKHLISQDLRQGFLLTGKCYVENADGKIPLGTCFLLGLI</sequence>
<protein>
    <submittedName>
        <fullName evidence="4">cDNA FLJ59804, moderately similar to BCoR protein</fullName>
    </submittedName>
</protein>
<organism evidence="4">
    <name type="scientific">Homo sapiens</name>
    <name type="common">Human</name>
    <dbReference type="NCBI Taxonomy" id="9606"/>
    <lineage>
        <taxon>Eukaryota</taxon>
        <taxon>Metazoa</taxon>
        <taxon>Chordata</taxon>
        <taxon>Craniata</taxon>
        <taxon>Vertebrata</taxon>
        <taxon>Euteleostomi</taxon>
        <taxon>Mammalia</taxon>
        <taxon>Eutheria</taxon>
        <taxon>Euarchontoglires</taxon>
        <taxon>Primates</taxon>
        <taxon>Haplorrhini</taxon>
        <taxon>Catarrhini</taxon>
        <taxon>Hominidae</taxon>
        <taxon>Homo</taxon>
    </lineage>
</organism>
<name>B4E002_HUMAN</name>
<comment type="similarity">
    <text evidence="1">Belongs to the BCOR family.</text>
</comment>
<evidence type="ECO:0000256" key="1">
    <source>
        <dbReference type="ARBA" id="ARBA00034703"/>
    </source>
</evidence>
<dbReference type="InterPro" id="IPR031628">
    <property type="entry name" value="BCOR"/>
</dbReference>
<feature type="compositionally biased region" description="Basic and acidic residues" evidence="2">
    <location>
        <begin position="42"/>
        <end position="52"/>
    </location>
</feature>
<dbReference type="EMBL" id="AK303164">
    <property type="protein sequence ID" value="BAG64264.1"/>
    <property type="molecule type" value="mRNA"/>
</dbReference>